<protein>
    <submittedName>
        <fullName evidence="4">LysM peptidoglycan-binding domain-containing protein</fullName>
    </submittedName>
</protein>
<dbReference type="PROSITE" id="PS00922">
    <property type="entry name" value="TRANSGLYCOSYLASE"/>
    <property type="match status" value="1"/>
</dbReference>
<dbReference type="InterPro" id="IPR036779">
    <property type="entry name" value="LysM_dom_sf"/>
</dbReference>
<feature type="domain" description="LysM" evidence="3">
    <location>
        <begin position="337"/>
        <end position="381"/>
    </location>
</feature>
<feature type="signal peptide" evidence="2">
    <location>
        <begin position="1"/>
        <end position="24"/>
    </location>
</feature>
<dbReference type="SMART" id="SM00257">
    <property type="entry name" value="LysM"/>
    <property type="match status" value="6"/>
</dbReference>
<dbReference type="PANTHER" id="PTHR33734">
    <property type="entry name" value="LYSM DOMAIN-CONTAINING GPI-ANCHORED PROTEIN 2"/>
    <property type="match status" value="1"/>
</dbReference>
<comment type="similarity">
    <text evidence="1">Belongs to the transglycosylase Slt family.</text>
</comment>
<dbReference type="Pfam" id="PF01476">
    <property type="entry name" value="LysM"/>
    <property type="match status" value="6"/>
</dbReference>
<keyword evidence="2" id="KW-0732">Signal</keyword>
<dbReference type="PROSITE" id="PS51782">
    <property type="entry name" value="LYSM"/>
    <property type="match status" value="6"/>
</dbReference>
<dbReference type="Pfam" id="PF01464">
    <property type="entry name" value="SLT"/>
    <property type="match status" value="1"/>
</dbReference>
<dbReference type="CDD" id="cd00118">
    <property type="entry name" value="LysM"/>
    <property type="match status" value="5"/>
</dbReference>
<dbReference type="InterPro" id="IPR008258">
    <property type="entry name" value="Transglycosylase_SLT_dom_1"/>
</dbReference>
<accession>A0ABS2DR90</accession>
<feature type="chain" id="PRO_5047093265" evidence="2">
    <location>
        <begin position="25"/>
        <end position="704"/>
    </location>
</feature>
<dbReference type="InterPro" id="IPR000189">
    <property type="entry name" value="Transglyc_AS"/>
</dbReference>
<evidence type="ECO:0000256" key="1">
    <source>
        <dbReference type="ARBA" id="ARBA00007734"/>
    </source>
</evidence>
<dbReference type="CDD" id="cd16894">
    <property type="entry name" value="MltD-like"/>
    <property type="match status" value="1"/>
</dbReference>
<dbReference type="SUPFAM" id="SSF53955">
    <property type="entry name" value="Lysozyme-like"/>
    <property type="match status" value="1"/>
</dbReference>
<dbReference type="InterPro" id="IPR023346">
    <property type="entry name" value="Lysozyme-like_dom_sf"/>
</dbReference>
<sequence length="704" mass="78033">MVRFKLRTLVWAAAAACVSAISYGEELASDAVTEETPEIVEATTESAAVDMTVDPSAQPIPNSVWDRIRAGFAIPNLDSAAVDRWTERYSKDPAYLLRMANRASQYLYNIVEEVEARNMPMELALLPFVESAFQPEALSRAKAAGLWQFMPATGKDYELEQNLWRDDRRDVLESTRAALDYFEYLHGLFGDWQLTLAAYNWGEGSVQRAISRAKRRKQPTDYAHLRMPRETANYVPKLEAIKRIVSDPAKYGIELPDVGNEPYFVQVTKPRDIDVKTAAELAGMPLDEFRRLNPSYKLPVIVASHNNIMLLPADRVDFFLDNLASWMDSGQPLSRWSTYKLKQGESLALVAARAGMTEDYLREVNGIPKGRRVLPNSTLLILAEGDDQIDISAEEADAKLRLSPLTTWRRVTYRVRSGDTISGIARRWHITSRSIITANRLRSDRLRIGQRLILTVPNVERSPIIEPTSAPKGKHVIYTVKSGDTLGRIASRYGVSTASLRMTNRIRGNMIRPGQRLRIPGTGDAEAADTVIHTVSAGETLSSIANRYGVTVTRLKRSNRLTSNTLHIGDKLEIPAREQPRASSSGVRAPQSKIHVVRSGETLSEIAESYGIGLSKVRAANGLRSNNLRVGQRLVIPATAKNLGGAVANASNASDSNDARMHTVRAGDTLSAIARRYGTSVAKLKAVNNLKNNNLRIGERLRLP</sequence>
<name>A0ABS2DR90_9BURK</name>
<dbReference type="InterPro" id="IPR018392">
    <property type="entry name" value="LysM"/>
</dbReference>
<evidence type="ECO:0000313" key="4">
    <source>
        <dbReference type="EMBL" id="MBM6703240.1"/>
    </source>
</evidence>
<feature type="domain" description="LysM" evidence="3">
    <location>
        <begin position="476"/>
        <end position="519"/>
    </location>
</feature>
<dbReference type="Proteomes" id="UP000715095">
    <property type="component" value="Unassembled WGS sequence"/>
</dbReference>
<organism evidence="4 5">
    <name type="scientific">Sutterella massiliensis</name>
    <dbReference type="NCBI Taxonomy" id="1816689"/>
    <lineage>
        <taxon>Bacteria</taxon>
        <taxon>Pseudomonadati</taxon>
        <taxon>Pseudomonadota</taxon>
        <taxon>Betaproteobacteria</taxon>
        <taxon>Burkholderiales</taxon>
        <taxon>Sutterellaceae</taxon>
        <taxon>Sutterella</taxon>
    </lineage>
</organism>
<comment type="caution">
    <text evidence="4">The sequence shown here is derived from an EMBL/GenBank/DDBJ whole genome shotgun (WGS) entry which is preliminary data.</text>
</comment>
<dbReference type="Gene3D" id="1.10.530.10">
    <property type="match status" value="1"/>
</dbReference>
<dbReference type="Gene3D" id="3.10.350.10">
    <property type="entry name" value="LysM domain"/>
    <property type="match status" value="5"/>
</dbReference>
<keyword evidence="5" id="KW-1185">Reference proteome</keyword>
<dbReference type="PANTHER" id="PTHR33734:SF22">
    <property type="entry name" value="MEMBRANE-BOUND LYTIC MUREIN TRANSGLYCOSYLASE D"/>
    <property type="match status" value="1"/>
</dbReference>
<dbReference type="RefSeq" id="WP_205101673.1">
    <property type="nucleotide sequence ID" value="NZ_JACJJC010000002.1"/>
</dbReference>
<feature type="domain" description="LysM" evidence="3">
    <location>
        <begin position="660"/>
        <end position="703"/>
    </location>
</feature>
<reference evidence="4 5" key="1">
    <citation type="journal article" date="2021" name="Sci. Rep.">
        <title>The distribution of antibiotic resistance genes in chicken gut microbiota commensals.</title>
        <authorList>
            <person name="Juricova H."/>
            <person name="Matiasovicova J."/>
            <person name="Kubasova T."/>
            <person name="Cejkova D."/>
            <person name="Rychlik I."/>
        </authorList>
    </citation>
    <scope>NUCLEOTIDE SEQUENCE [LARGE SCALE GENOMIC DNA]</scope>
    <source>
        <strain evidence="4 5">An829</strain>
    </source>
</reference>
<evidence type="ECO:0000313" key="5">
    <source>
        <dbReference type="Proteomes" id="UP000715095"/>
    </source>
</evidence>
<evidence type="ECO:0000256" key="2">
    <source>
        <dbReference type="SAM" id="SignalP"/>
    </source>
</evidence>
<evidence type="ECO:0000259" key="3">
    <source>
        <dbReference type="PROSITE" id="PS51782"/>
    </source>
</evidence>
<feature type="domain" description="LysM" evidence="3">
    <location>
        <begin position="411"/>
        <end position="454"/>
    </location>
</feature>
<feature type="domain" description="LysM" evidence="3">
    <location>
        <begin position="531"/>
        <end position="574"/>
    </location>
</feature>
<gene>
    <name evidence="4" type="ORF">H6A60_01790</name>
</gene>
<feature type="domain" description="LysM" evidence="3">
    <location>
        <begin position="593"/>
        <end position="636"/>
    </location>
</feature>
<proteinExistence type="inferred from homology"/>
<dbReference type="SUPFAM" id="SSF54106">
    <property type="entry name" value="LysM domain"/>
    <property type="match status" value="5"/>
</dbReference>
<dbReference type="EMBL" id="JACJJC010000002">
    <property type="protein sequence ID" value="MBM6703240.1"/>
    <property type="molecule type" value="Genomic_DNA"/>
</dbReference>